<keyword evidence="1" id="KW-1133">Transmembrane helix</keyword>
<evidence type="ECO:0000313" key="2">
    <source>
        <dbReference type="EMBL" id="SEF45587.1"/>
    </source>
</evidence>
<dbReference type="OrthoDB" id="8703192at2"/>
<reference evidence="2 3" key="1">
    <citation type="submission" date="2016-10" db="EMBL/GenBank/DDBJ databases">
        <authorList>
            <person name="de Groot N.N."/>
        </authorList>
    </citation>
    <scope>NUCLEOTIDE SEQUENCE [LARGE SCALE GENOMIC DNA]</scope>
    <source>
        <strain evidence="2 3">Nm13</strain>
    </source>
</reference>
<dbReference type="Proteomes" id="UP000236753">
    <property type="component" value="Unassembled WGS sequence"/>
</dbReference>
<organism evidence="2 3">
    <name type="scientific">Nitrosomonas ureae</name>
    <dbReference type="NCBI Taxonomy" id="44577"/>
    <lineage>
        <taxon>Bacteria</taxon>
        <taxon>Pseudomonadati</taxon>
        <taxon>Pseudomonadota</taxon>
        <taxon>Betaproteobacteria</taxon>
        <taxon>Nitrosomonadales</taxon>
        <taxon>Nitrosomonadaceae</taxon>
        <taxon>Nitrosomonas</taxon>
    </lineage>
</organism>
<dbReference type="RefSeq" id="WP_103965303.1">
    <property type="nucleotide sequence ID" value="NZ_FNUX01000002.1"/>
</dbReference>
<evidence type="ECO:0000313" key="3">
    <source>
        <dbReference type="Proteomes" id="UP000236753"/>
    </source>
</evidence>
<gene>
    <name evidence="2" type="ORF">SAMN05216334_10217</name>
</gene>
<keyword evidence="1" id="KW-0472">Membrane</keyword>
<dbReference type="InterPro" id="IPR007813">
    <property type="entry name" value="PilN"/>
</dbReference>
<dbReference type="AlphaFoldDB" id="A0A1H5S6Z8"/>
<dbReference type="EMBL" id="FNUX01000002">
    <property type="protein sequence ID" value="SEF45587.1"/>
    <property type="molecule type" value="Genomic_DNA"/>
</dbReference>
<feature type="transmembrane region" description="Helical" evidence="1">
    <location>
        <begin position="20"/>
        <end position="37"/>
    </location>
</feature>
<proteinExistence type="predicted"/>
<protein>
    <submittedName>
        <fullName evidence="2">Fimbrial assembly protein (PilN)</fullName>
    </submittedName>
</protein>
<sequence>MSRLRLRFPYREQSAPQLDFALLLLGFLIVVVVYFQFRHQVEEINFWSNRVERMEKQQQQKASPRTRATSRIREFSQEIEKEIAQANAILDQLNLPWEMLFDSIEHAATEDIALLSLQPNFTNRSLRLSGEAKSMAELLDFVEALERELVFENVHLLNYKIKQENPQRPIIFLLNAEWIQTT</sequence>
<name>A0A1H5S6Z8_9PROT</name>
<accession>A0A1H5S6Z8</accession>
<dbReference type="Pfam" id="PF05137">
    <property type="entry name" value="PilN"/>
    <property type="match status" value="1"/>
</dbReference>
<keyword evidence="1" id="KW-0812">Transmembrane</keyword>
<evidence type="ECO:0000256" key="1">
    <source>
        <dbReference type="SAM" id="Phobius"/>
    </source>
</evidence>